<keyword evidence="1 2" id="KW-0732">Signal</keyword>
<accession>A0ABY5NQ22</accession>
<dbReference type="Proteomes" id="UP001317001">
    <property type="component" value="Chromosome"/>
</dbReference>
<keyword evidence="5" id="KW-1185">Reference proteome</keyword>
<organism evidence="4 5">
    <name type="scientific">Paenimyroides aestuarii</name>
    <dbReference type="NCBI Taxonomy" id="2968490"/>
    <lineage>
        <taxon>Bacteria</taxon>
        <taxon>Pseudomonadati</taxon>
        <taxon>Bacteroidota</taxon>
        <taxon>Flavobacteriia</taxon>
        <taxon>Flavobacteriales</taxon>
        <taxon>Flavobacteriaceae</taxon>
        <taxon>Paenimyroides</taxon>
    </lineage>
</organism>
<sequence>MKLKLLFALLIVTISNAQTQVGQDIVGDMADDKFGHGVALSADGSVMAVSAPGNDNNGANAGHIRVYSKASGTWTQIGQDIEGTNADDQIGYKIAISDDGSTLAFSTITKKEITPSTYYGNIIKVGSISIYKNVNGSWVQIGQELREDDPSPIFGQTSGFGLSFSLSSDGTTIAIGQNSAQNYNNKVIIYKFIFGNWAKIKEIISNDYNVTPNAEDFFTSHSEFAWNVYLSGDGNTLAFSDITGNTLSSVNESGIVIVYKYQSGAWIKVGNTLSGKSKNINFGHRVQLSADGSILAISVRGSSVGGAGSGHVEVYKIMGNNWVQIGNDIVGDAAMDFCGQGLAMSANGNALAIGCTGCDTVNGTDTGKVRIFENIQNNWIEKGSVIGANAGDKIGWSIALSKDGYNLAVGNSGSSSVGGKPYTTNFEEQTVSDNLLQANNYQAKGTFPGSVQVFNLSGILSSDTFVLQNFNIYPNPTTDILNIELKENLSLEKVFIYNTNGQLVKETSEKTINVNGFAKGIYNVQVLTNQGNATKKIIVK</sequence>
<name>A0ABY5NQ22_9FLAO</name>
<dbReference type="InterPro" id="IPR026444">
    <property type="entry name" value="Secre_tail"/>
</dbReference>
<dbReference type="RefSeq" id="WP_257498500.1">
    <property type="nucleotide sequence ID" value="NZ_CP102382.1"/>
</dbReference>
<dbReference type="Pfam" id="PF14312">
    <property type="entry name" value="FG-GAP_2"/>
    <property type="match status" value="1"/>
</dbReference>
<protein>
    <submittedName>
        <fullName evidence="4">T9SS type A sorting domain-containing protein</fullName>
    </submittedName>
</protein>
<evidence type="ECO:0000256" key="1">
    <source>
        <dbReference type="ARBA" id="ARBA00022729"/>
    </source>
</evidence>
<dbReference type="NCBIfam" id="TIGR04183">
    <property type="entry name" value="Por_Secre_tail"/>
    <property type="match status" value="1"/>
</dbReference>
<dbReference type="EMBL" id="CP102382">
    <property type="protein sequence ID" value="UUV20597.1"/>
    <property type="molecule type" value="Genomic_DNA"/>
</dbReference>
<proteinExistence type="predicted"/>
<reference evidence="4 5" key="1">
    <citation type="submission" date="2022-08" db="EMBL/GenBank/DDBJ databases">
        <title>Myroides zhujiangensis sp. nov., a novel bacterium isolated from sediment in the Pearl River Estuary.</title>
        <authorList>
            <person name="Cui L."/>
        </authorList>
    </citation>
    <scope>NUCLEOTIDE SEQUENCE [LARGE SCALE GENOMIC DNA]</scope>
    <source>
        <strain evidence="4 5">SCSIO 72103</strain>
    </source>
</reference>
<evidence type="ECO:0000256" key="2">
    <source>
        <dbReference type="SAM" id="SignalP"/>
    </source>
</evidence>
<feature type="chain" id="PRO_5045346645" evidence="2">
    <location>
        <begin position="18"/>
        <end position="540"/>
    </location>
</feature>
<dbReference type="InterPro" id="IPR013517">
    <property type="entry name" value="FG-GAP"/>
</dbReference>
<dbReference type="Pfam" id="PF18962">
    <property type="entry name" value="Por_Secre_tail"/>
    <property type="match status" value="1"/>
</dbReference>
<dbReference type="SUPFAM" id="SSF69322">
    <property type="entry name" value="Tricorn protease domain 2"/>
    <property type="match status" value="1"/>
</dbReference>
<evidence type="ECO:0000313" key="4">
    <source>
        <dbReference type="EMBL" id="UUV20597.1"/>
    </source>
</evidence>
<evidence type="ECO:0000313" key="5">
    <source>
        <dbReference type="Proteomes" id="UP001317001"/>
    </source>
</evidence>
<dbReference type="PANTHER" id="PTHR36220">
    <property type="entry name" value="UNNAMED PRODUCT"/>
    <property type="match status" value="1"/>
</dbReference>
<evidence type="ECO:0000259" key="3">
    <source>
        <dbReference type="Pfam" id="PF18962"/>
    </source>
</evidence>
<feature type="domain" description="Secretion system C-terminal sorting" evidence="3">
    <location>
        <begin position="472"/>
        <end position="539"/>
    </location>
</feature>
<gene>
    <name evidence="4" type="ORF">NPX36_09550</name>
</gene>
<dbReference type="PANTHER" id="PTHR36220:SF1">
    <property type="entry name" value="GAMMA TUBULIN COMPLEX COMPONENT C-TERMINAL DOMAIN-CONTAINING PROTEIN"/>
    <property type="match status" value="1"/>
</dbReference>
<feature type="signal peptide" evidence="2">
    <location>
        <begin position="1"/>
        <end position="17"/>
    </location>
</feature>